<dbReference type="NCBIfam" id="NF041023">
    <property type="entry name" value="PP0621_fam"/>
    <property type="match status" value="1"/>
</dbReference>
<proteinExistence type="predicted"/>
<dbReference type="Proteomes" id="UP001293718">
    <property type="component" value="Unassembled WGS sequence"/>
</dbReference>
<organism evidence="1 2">
    <name type="scientific">Azohydromonas lata</name>
    <dbReference type="NCBI Taxonomy" id="45677"/>
    <lineage>
        <taxon>Bacteria</taxon>
        <taxon>Pseudomonadati</taxon>
        <taxon>Pseudomonadota</taxon>
        <taxon>Betaproteobacteria</taxon>
        <taxon>Burkholderiales</taxon>
        <taxon>Sphaerotilaceae</taxon>
        <taxon>Azohydromonas</taxon>
    </lineage>
</organism>
<protein>
    <submittedName>
        <fullName evidence="1">PP0621 family protein</fullName>
    </submittedName>
</protein>
<dbReference type="InterPro" id="IPR049708">
    <property type="entry name" value="PP0621-like"/>
</dbReference>
<accession>A0ABU5IFU4</accession>
<gene>
    <name evidence="1" type="ORF">SM757_14690</name>
</gene>
<dbReference type="RefSeq" id="WP_066336971.1">
    <property type="nucleotide sequence ID" value="NZ_JAXOJX010000022.1"/>
</dbReference>
<dbReference type="EMBL" id="JAXOJX010000022">
    <property type="protein sequence ID" value="MDZ5457823.1"/>
    <property type="molecule type" value="Genomic_DNA"/>
</dbReference>
<comment type="caution">
    <text evidence="1">The sequence shown here is derived from an EMBL/GenBank/DDBJ whole genome shotgun (WGS) entry which is preliminary data.</text>
</comment>
<name>A0ABU5IFU4_9BURK</name>
<reference evidence="1 2" key="1">
    <citation type="submission" date="2023-11" db="EMBL/GenBank/DDBJ databases">
        <title>Draft genome of Azohydromonas lata strain H1 (DSM1123), a polyhydroxyalkanoate producer.</title>
        <authorList>
            <person name="Traversa D."/>
            <person name="D'Addabbo P."/>
            <person name="Pazzani C."/>
            <person name="Manzari C."/>
            <person name="Chiara M."/>
            <person name="Scrascia M."/>
        </authorList>
    </citation>
    <scope>NUCLEOTIDE SEQUENCE [LARGE SCALE GENOMIC DNA]</scope>
    <source>
        <strain evidence="1 2">H1</strain>
    </source>
</reference>
<keyword evidence="2" id="KW-1185">Reference proteome</keyword>
<sequence length="78" mass="8706">MLKFLLLIAVVFVVLWAMRRASLPPPPAPPRRNSPPRLEAMVRCSHCGLHLPRSEAVLDEQGRVFCSVPHRIAGPRTS</sequence>
<evidence type="ECO:0000313" key="1">
    <source>
        <dbReference type="EMBL" id="MDZ5457823.1"/>
    </source>
</evidence>
<evidence type="ECO:0000313" key="2">
    <source>
        <dbReference type="Proteomes" id="UP001293718"/>
    </source>
</evidence>